<evidence type="ECO:0000256" key="6">
    <source>
        <dbReference type="SAM" id="MobiDB-lite"/>
    </source>
</evidence>
<comment type="similarity">
    <text evidence="2">Belongs to the zinc-containing alcohol dehydrogenase family.</text>
</comment>
<dbReference type="InterPro" id="IPR036291">
    <property type="entry name" value="NAD(P)-bd_dom_sf"/>
</dbReference>
<dbReference type="PANTHER" id="PTHR43350">
    <property type="entry name" value="NAD-DEPENDENT ALCOHOL DEHYDROGENASE"/>
    <property type="match status" value="1"/>
</dbReference>
<dbReference type="Proteomes" id="UP001445472">
    <property type="component" value="Unassembled WGS sequence"/>
</dbReference>
<dbReference type="CDD" id="cd08230">
    <property type="entry name" value="glucose_DH"/>
    <property type="match status" value="1"/>
</dbReference>
<evidence type="ECO:0000256" key="1">
    <source>
        <dbReference type="ARBA" id="ARBA00001947"/>
    </source>
</evidence>
<evidence type="ECO:0000256" key="2">
    <source>
        <dbReference type="ARBA" id="ARBA00008072"/>
    </source>
</evidence>
<keyword evidence="5" id="KW-0560">Oxidoreductase</keyword>
<comment type="cofactor">
    <cofactor evidence="1">
        <name>Zn(2+)</name>
        <dbReference type="ChEBI" id="CHEBI:29105"/>
    </cofactor>
</comment>
<dbReference type="RefSeq" id="WP_351979342.1">
    <property type="nucleotide sequence ID" value="NZ_JBEPBX010000066.1"/>
</dbReference>
<evidence type="ECO:0000259" key="8">
    <source>
        <dbReference type="Pfam" id="PF16912"/>
    </source>
</evidence>
<evidence type="ECO:0000259" key="7">
    <source>
        <dbReference type="Pfam" id="PF08240"/>
    </source>
</evidence>
<evidence type="ECO:0000256" key="4">
    <source>
        <dbReference type="ARBA" id="ARBA00022833"/>
    </source>
</evidence>
<proteinExistence type="inferred from homology"/>
<dbReference type="PANTHER" id="PTHR43350:SF19">
    <property type="entry name" value="D-GULOSIDE 3-DEHYDROGENASE"/>
    <property type="match status" value="1"/>
</dbReference>
<dbReference type="SUPFAM" id="SSF50129">
    <property type="entry name" value="GroES-like"/>
    <property type="match status" value="1"/>
</dbReference>
<dbReference type="EMBL" id="JBEPBX010000066">
    <property type="protein sequence ID" value="MER6618519.1"/>
    <property type="molecule type" value="Genomic_DNA"/>
</dbReference>
<keyword evidence="10" id="KW-1185">Reference proteome</keyword>
<evidence type="ECO:0000313" key="10">
    <source>
        <dbReference type="Proteomes" id="UP001445472"/>
    </source>
</evidence>
<dbReference type="SUPFAM" id="SSF51735">
    <property type="entry name" value="NAD(P)-binding Rossmann-fold domains"/>
    <property type="match status" value="1"/>
</dbReference>
<dbReference type="Gene3D" id="3.90.180.10">
    <property type="entry name" value="Medium-chain alcohol dehydrogenases, catalytic domain"/>
    <property type="match status" value="1"/>
</dbReference>
<dbReference type="Pfam" id="PF08240">
    <property type="entry name" value="ADH_N"/>
    <property type="match status" value="1"/>
</dbReference>
<keyword evidence="3" id="KW-0479">Metal-binding</keyword>
<gene>
    <name evidence="9" type="ORF">ABT276_35560</name>
</gene>
<organism evidence="9 10">
    <name type="scientific">Streptomyces xantholiticus</name>
    <dbReference type="NCBI Taxonomy" id="68285"/>
    <lineage>
        <taxon>Bacteria</taxon>
        <taxon>Bacillati</taxon>
        <taxon>Actinomycetota</taxon>
        <taxon>Actinomycetes</taxon>
        <taxon>Kitasatosporales</taxon>
        <taxon>Streptomycetaceae</taxon>
        <taxon>Streptomyces</taxon>
    </lineage>
</organism>
<dbReference type="InterPro" id="IPR011032">
    <property type="entry name" value="GroES-like_sf"/>
</dbReference>
<reference evidence="9 10" key="1">
    <citation type="submission" date="2024-06" db="EMBL/GenBank/DDBJ databases">
        <title>The Natural Products Discovery Center: Release of the First 8490 Sequenced Strains for Exploring Actinobacteria Biosynthetic Diversity.</title>
        <authorList>
            <person name="Kalkreuter E."/>
            <person name="Kautsar S.A."/>
            <person name="Yang D."/>
            <person name="Bader C.D."/>
            <person name="Teijaro C.N."/>
            <person name="Fluegel L."/>
            <person name="Davis C.M."/>
            <person name="Simpson J.R."/>
            <person name="Lauterbach L."/>
            <person name="Steele A.D."/>
            <person name="Gui C."/>
            <person name="Meng S."/>
            <person name="Li G."/>
            <person name="Viehrig K."/>
            <person name="Ye F."/>
            <person name="Su P."/>
            <person name="Kiefer A.F."/>
            <person name="Nichols A."/>
            <person name="Cepeda A.J."/>
            <person name="Yan W."/>
            <person name="Fan B."/>
            <person name="Jiang Y."/>
            <person name="Adhikari A."/>
            <person name="Zheng C.-J."/>
            <person name="Schuster L."/>
            <person name="Cowan T.M."/>
            <person name="Smanski M.J."/>
            <person name="Chevrette M.G."/>
            <person name="De Carvalho L.P.S."/>
            <person name="Shen B."/>
        </authorList>
    </citation>
    <scope>NUCLEOTIDE SEQUENCE [LARGE SCALE GENOMIC DNA]</scope>
    <source>
        <strain evidence="9 10">NPDC000837</strain>
    </source>
</reference>
<keyword evidence="4" id="KW-0862">Zinc</keyword>
<feature type="domain" description="Alcohol dehydrogenase-like N-terminal" evidence="7">
    <location>
        <begin position="26"/>
        <end position="139"/>
    </location>
</feature>
<feature type="region of interest" description="Disordered" evidence="6">
    <location>
        <begin position="1"/>
        <end position="21"/>
    </location>
</feature>
<evidence type="ECO:0000313" key="9">
    <source>
        <dbReference type="EMBL" id="MER6618519.1"/>
    </source>
</evidence>
<protein>
    <submittedName>
        <fullName evidence="9">Glucose 1-dehydrogenase</fullName>
    </submittedName>
</protein>
<evidence type="ECO:0000256" key="3">
    <source>
        <dbReference type="ARBA" id="ARBA00022723"/>
    </source>
</evidence>
<dbReference type="Gene3D" id="3.40.50.720">
    <property type="entry name" value="NAD(P)-binding Rossmann-like Domain"/>
    <property type="match status" value="1"/>
</dbReference>
<feature type="domain" description="Glucose dehydrogenase C-terminal" evidence="8">
    <location>
        <begin position="145"/>
        <end position="347"/>
    </location>
</feature>
<dbReference type="Pfam" id="PF16912">
    <property type="entry name" value="Glu_dehyd_C"/>
    <property type="match status" value="1"/>
</dbReference>
<dbReference type="InterPro" id="IPR013154">
    <property type="entry name" value="ADH-like_N"/>
</dbReference>
<evidence type="ECO:0000256" key="5">
    <source>
        <dbReference type="ARBA" id="ARBA00023002"/>
    </source>
</evidence>
<sequence>MRALTVRPNAKDSLEVSDLPEPVPEEGQILVGGLAVGVCGTDREIVEGSYGWAPPGRDRLVLGHESLGRVRQAPPRSGFSAGDLVVGVVRRPDPVPCGACARGEFDMCRNGQYTERGIKEIDGYGSQMWCVETDYAVKLDAGLERVGVLLEPASIVAKAWEQVERIGGRSWFEPERMLVTGAGPIGTLAALLGVQRGLEVHVLDRVTEGPKPSLIQALGATYHTEDADKVMQSVVPDVVIEATGAAKVVFEAMSGNARYGIVCLTGVSPKGQKLDVEAGSINRGIVLENDAVVGSVNANLRHYQQAAALAKADLPWLERLITRRVPLDRAGEAFTAQDDDLKVVLTLDPAGDPA</sequence>
<accession>A0ABV1V652</accession>
<dbReference type="InterPro" id="IPR031640">
    <property type="entry name" value="Glu_dehyd_C"/>
</dbReference>
<comment type="caution">
    <text evidence="9">The sequence shown here is derived from an EMBL/GenBank/DDBJ whole genome shotgun (WGS) entry which is preliminary data.</text>
</comment>
<name>A0ABV1V652_9ACTN</name>